<dbReference type="GeneID" id="39730372"/>
<proteinExistence type="predicted"/>
<accession>A0A1J1GPV7</accession>
<evidence type="ECO:0000256" key="1">
    <source>
        <dbReference type="SAM" id="Coils"/>
    </source>
</evidence>
<keyword evidence="5" id="KW-1185">Reference proteome</keyword>
<gene>
    <name evidence="4" type="primary">RALP1</name>
    <name evidence="4" type="ORF">PGAL8A_00184500</name>
</gene>
<name>A0A1J1GPV7_PLAGA</name>
<dbReference type="EMBL" id="CVMV01000023">
    <property type="protein sequence ID" value="CRG94453.1"/>
    <property type="molecule type" value="Genomic_DNA"/>
</dbReference>
<dbReference type="OMA" id="DNTFNFH"/>
<dbReference type="AlphaFoldDB" id="A0A1J1GPV7"/>
<feature type="region of interest" description="Disordered" evidence="2">
    <location>
        <begin position="108"/>
        <end position="277"/>
    </location>
</feature>
<dbReference type="RefSeq" id="XP_028527274.1">
    <property type="nucleotide sequence ID" value="XM_028670530.1"/>
</dbReference>
<dbReference type="Proteomes" id="UP000220797">
    <property type="component" value="Unassembled WGS sequence"/>
</dbReference>
<dbReference type="OrthoDB" id="373006at2759"/>
<evidence type="ECO:0000313" key="4">
    <source>
        <dbReference type="EMBL" id="CRG94453.1"/>
    </source>
</evidence>
<keyword evidence="1" id="KW-0175">Coiled coil</keyword>
<feature type="signal peptide" evidence="3">
    <location>
        <begin position="1"/>
        <end position="16"/>
    </location>
</feature>
<feature type="compositionally biased region" description="Basic and acidic residues" evidence="2">
    <location>
        <begin position="203"/>
        <end position="277"/>
    </location>
</feature>
<evidence type="ECO:0000256" key="2">
    <source>
        <dbReference type="SAM" id="MobiDB-lite"/>
    </source>
</evidence>
<keyword evidence="3" id="KW-0732">Signal</keyword>
<feature type="chain" id="PRO_5012927143" evidence="3">
    <location>
        <begin position="17"/>
        <end position="761"/>
    </location>
</feature>
<comment type="caution">
    <text evidence="4">The sequence shown here is derived from an EMBL/GenBank/DDBJ whole genome shotgun (WGS) entry which is preliminary data.</text>
</comment>
<feature type="compositionally biased region" description="Acidic residues" evidence="2">
    <location>
        <begin position="138"/>
        <end position="197"/>
    </location>
</feature>
<evidence type="ECO:0000256" key="3">
    <source>
        <dbReference type="SAM" id="SignalP"/>
    </source>
</evidence>
<feature type="coiled-coil region" evidence="1">
    <location>
        <begin position="634"/>
        <end position="661"/>
    </location>
</feature>
<organism evidence="4 5">
    <name type="scientific">Plasmodium gallinaceum</name>
    <dbReference type="NCBI Taxonomy" id="5849"/>
    <lineage>
        <taxon>Eukaryota</taxon>
        <taxon>Sar</taxon>
        <taxon>Alveolata</taxon>
        <taxon>Apicomplexa</taxon>
        <taxon>Aconoidasida</taxon>
        <taxon>Haemosporida</taxon>
        <taxon>Plasmodiidae</taxon>
        <taxon>Plasmodium</taxon>
        <taxon>Plasmodium (Haemamoeba)</taxon>
    </lineage>
</organism>
<evidence type="ECO:0000313" key="5">
    <source>
        <dbReference type="Proteomes" id="UP000220797"/>
    </source>
</evidence>
<dbReference type="VEuPathDB" id="PlasmoDB:PGAL8A_00184500"/>
<protein>
    <submittedName>
        <fullName evidence="4">Rhoptry-associated leucine zipper-like protein 1, putative</fullName>
    </submittedName>
</protein>
<sequence length="761" mass="91223">MKTYIFLIFFQIFVNSNNLIRSSVNINNVEKYNIDEKNKINPQVTIKNIEKNNHDEPLVDYKNTKCCNATIKDNDDEKKNITNKLNDDTFTIKSMNIEKDISINEEKKKENIRNTENDMENNDGIVKVKNLKNIPNDNQEEEQEKEIEENDDLELELEEQKDNEDEKNELEQDQENQEKEDEEKEEQEEEKEEEQEELGGAQKEMDKKEMEKKKMEKKEMENKEMENKEMEKKEMEKKEMEKKERERKEMEKKEMEKKERERKEREKKEREKKEREKKEIREIREKIKERKLNKNIEFFKNYKNTNSNFNIDKDEDNKNIGVSCKNDLKLSCNKMYNTTPSKIKYLLEEKGKNIPNNNLRTIKTHDHDKDKKEKMDEIIHKDDDNNDMKIDRDSVYEERKQKILLIHLLKNIKDLLDRQRDNFYNFLSFLSENYASYENLYSTKKNINSKENRFNKTRDDKIRNTITTSSFLSLKDSLSPIENMGNNFIKNDNEDNNTIMKPKNVNIKYEQKKRDNDNEKESDIFQLKNALNKIIESNVISDKQKDYMLLIKNILEIEDEILNKEKLQYNINQKMIPILNEKSDELKNIALKLSNENKESQNSQRVDLAQNIVSNLLNLSVELKNTGNIVYSNIQGQGELIQNIENNINKTQKDLQDVRSHISNEPNNNENENKENEFKKINEINRYQNICNTEDNSNNASDIFNSTNCLQNYRFSPNPIQTKNNYKKFKVDESMKKYFFNIFVKEAVMLKKLYKMLYDIF</sequence>
<reference evidence="4" key="1">
    <citation type="submission" date="2015-04" db="EMBL/GenBank/DDBJ databases">
        <authorList>
            <consortium name="Pathogen Informatics"/>
        </authorList>
    </citation>
    <scope>NUCLEOTIDE SEQUENCE [LARGE SCALE GENOMIC DNA]</scope>
    <source>
        <strain evidence="4">8A</strain>
    </source>
</reference>